<dbReference type="RefSeq" id="WP_007243464.1">
    <property type="nucleotide sequence ID" value="NZ_AFUV01000022.1"/>
</dbReference>
<organism evidence="2 3">
    <name type="scientific">Haemophilus pittmaniae HK 85</name>
    <dbReference type="NCBI Taxonomy" id="1035188"/>
    <lineage>
        <taxon>Bacteria</taxon>
        <taxon>Pseudomonadati</taxon>
        <taxon>Pseudomonadota</taxon>
        <taxon>Gammaproteobacteria</taxon>
        <taxon>Pasteurellales</taxon>
        <taxon>Pasteurellaceae</taxon>
        <taxon>Haemophilus</taxon>
    </lineage>
</organism>
<dbReference type="Proteomes" id="UP000006235">
    <property type="component" value="Unassembled WGS sequence"/>
</dbReference>
<dbReference type="Gene3D" id="3.90.550.10">
    <property type="entry name" value="Spore Coat Polysaccharide Biosynthesis Protein SpsA, Chain A"/>
    <property type="match status" value="1"/>
</dbReference>
<dbReference type="GO" id="GO:0006487">
    <property type="term" value="P:protein N-linked glycosylation"/>
    <property type="evidence" value="ECO:0007669"/>
    <property type="project" value="TreeGrafter"/>
</dbReference>
<proteinExistence type="predicted"/>
<evidence type="ECO:0000313" key="3">
    <source>
        <dbReference type="Proteomes" id="UP000006235"/>
    </source>
</evidence>
<accession>F9QBS1</accession>
<protein>
    <submittedName>
        <fullName evidence="2">Glycosyltransferase, group 2 family protein</fullName>
    </submittedName>
</protein>
<gene>
    <name evidence="2" type="ORF">HMPREF9952_0571</name>
</gene>
<dbReference type="SUPFAM" id="SSF53448">
    <property type="entry name" value="Nucleotide-diphospho-sugar transferases"/>
    <property type="match status" value="1"/>
</dbReference>
<feature type="domain" description="Glycosyltransferase 2-like" evidence="1">
    <location>
        <begin position="6"/>
        <end position="158"/>
    </location>
</feature>
<dbReference type="EMBL" id="AFUV01000022">
    <property type="protein sequence ID" value="EGV04993.1"/>
    <property type="molecule type" value="Genomic_DNA"/>
</dbReference>
<keyword evidence="2" id="KW-0808">Transferase</keyword>
<reference evidence="2 3" key="1">
    <citation type="submission" date="2011-07" db="EMBL/GenBank/DDBJ databases">
        <authorList>
            <person name="Harkins D.M."/>
            <person name="Madupu R."/>
            <person name="Durkin A.S."/>
            <person name="Torralba M."/>
            <person name="Methe B."/>
            <person name="Sutton G.G."/>
            <person name="Nelson K.E."/>
        </authorList>
    </citation>
    <scope>NUCLEOTIDE SEQUENCE [LARGE SCALE GENOMIC DNA]</scope>
    <source>
        <strain evidence="2 3">HK 85</strain>
    </source>
</reference>
<dbReference type="AlphaFoldDB" id="F9QBS1"/>
<dbReference type="CDD" id="cd04179">
    <property type="entry name" value="DPM_DPG-synthase_like"/>
    <property type="match status" value="1"/>
</dbReference>
<dbReference type="STRING" id="1035188.HMPREF9952_0571"/>
<evidence type="ECO:0000259" key="1">
    <source>
        <dbReference type="Pfam" id="PF00535"/>
    </source>
</evidence>
<name>F9QBS1_9PAST</name>
<dbReference type="InterPro" id="IPR029044">
    <property type="entry name" value="Nucleotide-diphossugar_trans"/>
</dbReference>
<comment type="caution">
    <text evidence="2">The sequence shown here is derived from an EMBL/GenBank/DDBJ whole genome shotgun (WGS) entry which is preliminary data.</text>
</comment>
<sequence length="240" mass="27084">MSKVIAIIPHYNHSATVGYVAQTLINQGLEVLIVDDGSTAEHRQALSNLNSIKGLHIHYRSQNGGKGAAMKSGFQFALRLGYTHALQVDADAQHNLADVPLMLQQVEKMPEAIVCGRPIYGDDAPKARLYGRKITNFWNAIHTWSFDIKDGMCGFRIYPLAPVDRLLRQQSLGDGMDFDIDIIIRAHWQQIPLKWIDTPVKYDKNGTSHFKVGRDNLRISLLHTRLFFTMLVRLLQGKPL</sequence>
<dbReference type="PANTHER" id="PTHR10859">
    <property type="entry name" value="GLYCOSYL TRANSFERASE"/>
    <property type="match status" value="1"/>
</dbReference>
<evidence type="ECO:0000313" key="2">
    <source>
        <dbReference type="EMBL" id="EGV04993.1"/>
    </source>
</evidence>
<dbReference type="Pfam" id="PF00535">
    <property type="entry name" value="Glycos_transf_2"/>
    <property type="match status" value="1"/>
</dbReference>
<dbReference type="PANTHER" id="PTHR10859:SF91">
    <property type="entry name" value="DOLICHYL-PHOSPHATE BETA-GLUCOSYLTRANSFERASE"/>
    <property type="match status" value="1"/>
</dbReference>
<dbReference type="GO" id="GO:0016740">
    <property type="term" value="F:transferase activity"/>
    <property type="evidence" value="ECO:0007669"/>
    <property type="project" value="UniProtKB-KW"/>
</dbReference>
<dbReference type="InterPro" id="IPR001173">
    <property type="entry name" value="Glyco_trans_2-like"/>
</dbReference>